<dbReference type="GO" id="GO:1990961">
    <property type="term" value="P:xenobiotic detoxification by transmembrane export across the plasma membrane"/>
    <property type="evidence" value="ECO:0007669"/>
    <property type="project" value="InterPro"/>
</dbReference>
<keyword evidence="6 8" id="KW-0175">Coiled coil</keyword>
<name>A0A444MEW3_9RHOB</name>
<feature type="domain" description="Multidrug resistance protein MdtA-like beta-barrel" evidence="12">
    <location>
        <begin position="225"/>
        <end position="312"/>
    </location>
</feature>
<evidence type="ECO:0000256" key="8">
    <source>
        <dbReference type="SAM" id="Coils"/>
    </source>
</evidence>
<dbReference type="SUPFAM" id="SSF111369">
    <property type="entry name" value="HlyD-like secretion proteins"/>
    <property type="match status" value="1"/>
</dbReference>
<dbReference type="InterPro" id="IPR058627">
    <property type="entry name" value="MdtA-like_C"/>
</dbReference>
<feature type="domain" description="Multidrug resistance protein MdtA-like barrel-sandwich hybrid" evidence="11">
    <location>
        <begin position="65"/>
        <end position="218"/>
    </location>
</feature>
<evidence type="ECO:0000256" key="1">
    <source>
        <dbReference type="ARBA" id="ARBA00004236"/>
    </source>
</evidence>
<evidence type="ECO:0000256" key="9">
    <source>
        <dbReference type="SAM" id="MobiDB-lite"/>
    </source>
</evidence>
<dbReference type="InterPro" id="IPR058625">
    <property type="entry name" value="MdtA-like_BSH"/>
</dbReference>
<dbReference type="Gene3D" id="2.40.30.170">
    <property type="match status" value="1"/>
</dbReference>
<evidence type="ECO:0000259" key="10">
    <source>
        <dbReference type="Pfam" id="PF25876"/>
    </source>
</evidence>
<reference evidence="14 15" key="1">
    <citation type="journal article" date="2015" name="Int. J. Syst. Evol. Microbiol.">
        <title>Gemmobacter intermedius sp. nov., isolated from a white stork (Ciconia ciconia).</title>
        <authorList>
            <person name="Kampfer P."/>
            <person name="Jerzak L."/>
            <person name="Wilharm G."/>
            <person name="Golke J."/>
            <person name="Busse H.J."/>
            <person name="Glaeser S.P."/>
        </authorList>
    </citation>
    <scope>NUCLEOTIDE SEQUENCE [LARGE SCALE GENOMIC DNA]</scope>
    <source>
        <strain evidence="14 15">119/4</strain>
    </source>
</reference>
<evidence type="ECO:0000256" key="4">
    <source>
        <dbReference type="ARBA" id="ARBA00022475"/>
    </source>
</evidence>
<protein>
    <submittedName>
        <fullName evidence="14">Efflux RND transporter periplasmic adaptor subunit</fullName>
    </submittedName>
</protein>
<dbReference type="OrthoDB" id="9791520at2"/>
<evidence type="ECO:0000256" key="5">
    <source>
        <dbReference type="ARBA" id="ARBA00022519"/>
    </source>
</evidence>
<dbReference type="PANTHER" id="PTHR30469:SF33">
    <property type="entry name" value="SLR1207 PROTEIN"/>
    <property type="match status" value="1"/>
</dbReference>
<dbReference type="GO" id="GO:0030313">
    <property type="term" value="C:cell envelope"/>
    <property type="evidence" value="ECO:0007669"/>
    <property type="project" value="UniProtKB-SubCell"/>
</dbReference>
<evidence type="ECO:0000259" key="11">
    <source>
        <dbReference type="Pfam" id="PF25917"/>
    </source>
</evidence>
<keyword evidence="15" id="KW-1185">Reference proteome</keyword>
<dbReference type="EMBL" id="SBLC01000004">
    <property type="protein sequence ID" value="RWY43516.1"/>
    <property type="molecule type" value="Genomic_DNA"/>
</dbReference>
<dbReference type="InterPro" id="IPR030190">
    <property type="entry name" value="MacA_alpha-hairpin_sf"/>
</dbReference>
<dbReference type="Proteomes" id="UP000287168">
    <property type="component" value="Unassembled WGS sequence"/>
</dbReference>
<organism evidence="14 15">
    <name type="scientific">Falsigemmobacter intermedius</name>
    <dbReference type="NCBI Taxonomy" id="1553448"/>
    <lineage>
        <taxon>Bacteria</taxon>
        <taxon>Pseudomonadati</taxon>
        <taxon>Pseudomonadota</taxon>
        <taxon>Alphaproteobacteria</taxon>
        <taxon>Rhodobacterales</taxon>
        <taxon>Paracoccaceae</taxon>
        <taxon>Falsigemmobacter</taxon>
    </lineage>
</organism>
<dbReference type="InterPro" id="IPR058626">
    <property type="entry name" value="MdtA-like_b-barrel"/>
</dbReference>
<evidence type="ECO:0000256" key="2">
    <source>
        <dbReference type="ARBA" id="ARBA00009477"/>
    </source>
</evidence>
<dbReference type="Pfam" id="PF25967">
    <property type="entry name" value="RND-MFP_C"/>
    <property type="match status" value="1"/>
</dbReference>
<feature type="region of interest" description="Disordered" evidence="9">
    <location>
        <begin position="369"/>
        <end position="404"/>
    </location>
</feature>
<dbReference type="GO" id="GO:1990195">
    <property type="term" value="C:macrolide transmembrane transporter complex"/>
    <property type="evidence" value="ECO:0007669"/>
    <property type="project" value="InterPro"/>
</dbReference>
<dbReference type="NCBIfam" id="TIGR01730">
    <property type="entry name" value="RND_mfp"/>
    <property type="match status" value="1"/>
</dbReference>
<dbReference type="InterPro" id="IPR058624">
    <property type="entry name" value="MdtA-like_HH"/>
</dbReference>
<evidence type="ECO:0000259" key="13">
    <source>
        <dbReference type="Pfam" id="PF25967"/>
    </source>
</evidence>
<keyword evidence="5" id="KW-0997">Cell inner membrane</keyword>
<dbReference type="GO" id="GO:1990281">
    <property type="term" value="C:efflux pump complex"/>
    <property type="evidence" value="ECO:0007669"/>
    <property type="project" value="TreeGrafter"/>
</dbReference>
<proteinExistence type="inferred from homology"/>
<feature type="compositionally biased region" description="Gly residues" evidence="9">
    <location>
        <begin position="379"/>
        <end position="396"/>
    </location>
</feature>
<evidence type="ECO:0000259" key="12">
    <source>
        <dbReference type="Pfam" id="PF25944"/>
    </source>
</evidence>
<feature type="domain" description="Multidrug resistance protein MdtA-like alpha-helical hairpin" evidence="10">
    <location>
        <begin position="111"/>
        <end position="176"/>
    </location>
</feature>
<dbReference type="GO" id="GO:0019898">
    <property type="term" value="C:extrinsic component of membrane"/>
    <property type="evidence" value="ECO:0007669"/>
    <property type="project" value="InterPro"/>
</dbReference>
<dbReference type="InterPro" id="IPR006143">
    <property type="entry name" value="RND_pump_MFP"/>
</dbReference>
<dbReference type="Pfam" id="PF25944">
    <property type="entry name" value="Beta-barrel_RND"/>
    <property type="match status" value="1"/>
</dbReference>
<keyword evidence="3" id="KW-0813">Transport</keyword>
<keyword evidence="4" id="KW-1003">Cell membrane</keyword>
<dbReference type="Gene3D" id="2.40.420.20">
    <property type="match status" value="1"/>
</dbReference>
<evidence type="ECO:0000313" key="15">
    <source>
        <dbReference type="Proteomes" id="UP000287168"/>
    </source>
</evidence>
<evidence type="ECO:0000313" key="14">
    <source>
        <dbReference type="EMBL" id="RWY43516.1"/>
    </source>
</evidence>
<sequence length="404" mass="42003">MEWSLMRRWIWVLLVLALAGGAAWWAFGTSAASKTSERPQTITVKRGTLRQSVLAAGVIESASLVSVGAQVGGQVQSLPVKLGDVLKAGDLVAQLDPEEQQTALLRAEAALAQIEAQIVSQEATIAEARQSLDRKRQLTEKRLTTTQDLEAAETQLKVAEANLKALEASRAQAELSVQSSRIALERTRITAPSDGTVVAVTVREGQTLNANQSSPTVIKLARLDTMVVKAEISEADVINVKPGLPATFTLPGAPDMRFRATLRAVEPAPASIATSDDVDTSKAVYFNALLDVPNPDGVLRIGMTAEVSILLDSAEDVLMVPTAALSSNAAGERVVKVLAPGATEPSERVVEVGLTTAAQAAILSGLSEGDEVVSSGRPARGGAGGGGPAGGAGPRGPRGPISMF</sequence>
<comment type="subcellular location">
    <subcellularLocation>
        <location evidence="1">Cell membrane</location>
    </subcellularLocation>
</comment>
<comment type="caution">
    <text evidence="14">The sequence shown here is derived from an EMBL/GenBank/DDBJ whole genome shotgun (WGS) entry which is preliminary data.</text>
</comment>
<comment type="similarity">
    <text evidence="2">Belongs to the membrane fusion protein (MFP) (TC 8.A.1) family.</text>
</comment>
<feature type="coiled-coil region" evidence="8">
    <location>
        <begin position="104"/>
        <end position="176"/>
    </location>
</feature>
<dbReference type="Gene3D" id="2.40.50.100">
    <property type="match status" value="1"/>
</dbReference>
<evidence type="ECO:0000256" key="7">
    <source>
        <dbReference type="ARBA" id="ARBA00023136"/>
    </source>
</evidence>
<keyword evidence="7" id="KW-0472">Membrane</keyword>
<gene>
    <name evidence="14" type="ORF">EP867_03660</name>
</gene>
<evidence type="ECO:0000256" key="6">
    <source>
        <dbReference type="ARBA" id="ARBA00023054"/>
    </source>
</evidence>
<dbReference type="GO" id="GO:0015562">
    <property type="term" value="F:efflux transmembrane transporter activity"/>
    <property type="evidence" value="ECO:0007669"/>
    <property type="project" value="TreeGrafter"/>
</dbReference>
<dbReference type="Pfam" id="PF25917">
    <property type="entry name" value="BSH_RND"/>
    <property type="match status" value="1"/>
</dbReference>
<dbReference type="Pfam" id="PF25876">
    <property type="entry name" value="HH_MFP_RND"/>
    <property type="match status" value="1"/>
</dbReference>
<evidence type="ECO:0000256" key="3">
    <source>
        <dbReference type="ARBA" id="ARBA00022448"/>
    </source>
</evidence>
<dbReference type="Gene3D" id="6.10.140.1990">
    <property type="match status" value="1"/>
</dbReference>
<dbReference type="PANTHER" id="PTHR30469">
    <property type="entry name" value="MULTIDRUG RESISTANCE PROTEIN MDTA"/>
    <property type="match status" value="1"/>
</dbReference>
<dbReference type="AlphaFoldDB" id="A0A444MEW3"/>
<feature type="domain" description="Multidrug resistance protein MdtA-like C-terminal permuted SH3" evidence="13">
    <location>
        <begin position="316"/>
        <end position="376"/>
    </location>
</feature>
<accession>A0A444MEW3</accession>